<dbReference type="AlphaFoldDB" id="A0A1T5CY69"/>
<protein>
    <submittedName>
        <fullName evidence="3">PAP2 superfamily protein</fullName>
    </submittedName>
</protein>
<dbReference type="PANTHER" id="PTHR14969">
    <property type="entry name" value="SPHINGOSINE-1-PHOSPHATE PHOSPHOHYDROLASE"/>
    <property type="match status" value="1"/>
</dbReference>
<dbReference type="PANTHER" id="PTHR14969:SF13">
    <property type="entry name" value="AT30094P"/>
    <property type="match status" value="1"/>
</dbReference>
<keyword evidence="1" id="KW-0812">Transmembrane</keyword>
<dbReference type="CDD" id="cd03394">
    <property type="entry name" value="PAP2_like_5"/>
    <property type="match status" value="1"/>
</dbReference>
<evidence type="ECO:0000256" key="1">
    <source>
        <dbReference type="SAM" id="Phobius"/>
    </source>
</evidence>
<gene>
    <name evidence="3" type="ORF">SAMN05660477_00438</name>
</gene>
<dbReference type="InterPro" id="IPR000326">
    <property type="entry name" value="PAP2/HPO"/>
</dbReference>
<accession>A0A1T5CY69</accession>
<dbReference type="RefSeq" id="WP_079665724.1">
    <property type="nucleotide sequence ID" value="NZ_FUYZ01000001.1"/>
</dbReference>
<organism evidence="3 4">
    <name type="scientific">Soonwooa buanensis</name>
    <dbReference type="NCBI Taxonomy" id="619805"/>
    <lineage>
        <taxon>Bacteria</taxon>
        <taxon>Pseudomonadati</taxon>
        <taxon>Bacteroidota</taxon>
        <taxon>Flavobacteriia</taxon>
        <taxon>Flavobacteriales</taxon>
        <taxon>Weeksellaceae</taxon>
        <taxon>Chryseobacterium group</taxon>
        <taxon>Soonwooa</taxon>
    </lineage>
</organism>
<dbReference type="Gene3D" id="1.20.144.10">
    <property type="entry name" value="Phosphatidic acid phosphatase type 2/haloperoxidase"/>
    <property type="match status" value="1"/>
</dbReference>
<dbReference type="STRING" id="619805.SAMN05660477_00438"/>
<keyword evidence="1" id="KW-1133">Transmembrane helix</keyword>
<dbReference type="Proteomes" id="UP000191112">
    <property type="component" value="Unassembled WGS sequence"/>
</dbReference>
<name>A0A1T5CY69_9FLAO</name>
<evidence type="ECO:0000259" key="2">
    <source>
        <dbReference type="SMART" id="SM00014"/>
    </source>
</evidence>
<evidence type="ECO:0000313" key="3">
    <source>
        <dbReference type="EMBL" id="SKB64150.1"/>
    </source>
</evidence>
<dbReference type="Pfam" id="PF01569">
    <property type="entry name" value="PAP2"/>
    <property type="match status" value="1"/>
</dbReference>
<feature type="transmembrane region" description="Helical" evidence="1">
    <location>
        <begin position="171"/>
        <end position="188"/>
    </location>
</feature>
<keyword evidence="4" id="KW-1185">Reference proteome</keyword>
<proteinExistence type="predicted"/>
<feature type="domain" description="Phosphatidic acid phosphatase type 2/haloperoxidase" evidence="2">
    <location>
        <begin position="115"/>
        <end position="215"/>
    </location>
</feature>
<feature type="transmembrane region" description="Helical" evidence="1">
    <location>
        <begin position="200"/>
        <end position="218"/>
    </location>
</feature>
<dbReference type="InterPro" id="IPR036938">
    <property type="entry name" value="PAP2/HPO_sf"/>
</dbReference>
<dbReference type="SMART" id="SM00014">
    <property type="entry name" value="acidPPc"/>
    <property type="match status" value="1"/>
</dbReference>
<dbReference type="SUPFAM" id="SSF48317">
    <property type="entry name" value="Acid phosphatase/Vanadium-dependent haloperoxidase"/>
    <property type="match status" value="1"/>
</dbReference>
<reference evidence="3 4" key="1">
    <citation type="submission" date="2017-02" db="EMBL/GenBank/DDBJ databases">
        <authorList>
            <person name="Peterson S.W."/>
        </authorList>
    </citation>
    <scope>NUCLEOTIDE SEQUENCE [LARGE SCALE GENOMIC DNA]</scope>
    <source>
        <strain evidence="3 4">DSM 22323</strain>
    </source>
</reference>
<sequence length="253" mass="28542">MKRIILLTMLSFFQWSEAQKSVFQEDKKPIADSLSVYQFGYKKLIVPSIFIGYGILSLTSDDLKQLNKSTQYEISEHKPDHIKLDNYTQFVPAVLVYGLNFSGIKGKHNLKDRSIILGTSLLISSAVVLPTKHLVKEDRPDGSNNLSFPSGHTAFAFATAQFMFREYQEDHFWLSLAGYPFAVFTGIYRTLNDKHWVGDVVAGAGIGILSTEAAYWLFPKISKIFSKANSQNTAFVYPFYQSKTIGLGMSFNF</sequence>
<dbReference type="EMBL" id="FUYZ01000001">
    <property type="protein sequence ID" value="SKB64150.1"/>
    <property type="molecule type" value="Genomic_DNA"/>
</dbReference>
<evidence type="ECO:0000313" key="4">
    <source>
        <dbReference type="Proteomes" id="UP000191112"/>
    </source>
</evidence>
<keyword evidence="1" id="KW-0472">Membrane</keyword>